<gene>
    <name evidence="2" type="ORF">HanXRQr2_Chr09g0396921</name>
</gene>
<reference evidence="2" key="1">
    <citation type="journal article" date="2017" name="Nature">
        <title>The sunflower genome provides insights into oil metabolism, flowering and Asterid evolution.</title>
        <authorList>
            <person name="Badouin H."/>
            <person name="Gouzy J."/>
            <person name="Grassa C.J."/>
            <person name="Murat F."/>
            <person name="Staton S.E."/>
            <person name="Cottret L."/>
            <person name="Lelandais-Briere C."/>
            <person name="Owens G.L."/>
            <person name="Carrere S."/>
            <person name="Mayjonade B."/>
            <person name="Legrand L."/>
            <person name="Gill N."/>
            <person name="Kane N.C."/>
            <person name="Bowers J.E."/>
            <person name="Hubner S."/>
            <person name="Bellec A."/>
            <person name="Berard A."/>
            <person name="Berges H."/>
            <person name="Blanchet N."/>
            <person name="Boniface M.C."/>
            <person name="Brunel D."/>
            <person name="Catrice O."/>
            <person name="Chaidir N."/>
            <person name="Claudel C."/>
            <person name="Donnadieu C."/>
            <person name="Faraut T."/>
            <person name="Fievet G."/>
            <person name="Helmstetter N."/>
            <person name="King M."/>
            <person name="Knapp S.J."/>
            <person name="Lai Z."/>
            <person name="Le Paslier M.C."/>
            <person name="Lippi Y."/>
            <person name="Lorenzon L."/>
            <person name="Mandel J.R."/>
            <person name="Marage G."/>
            <person name="Marchand G."/>
            <person name="Marquand E."/>
            <person name="Bret-Mestries E."/>
            <person name="Morien E."/>
            <person name="Nambeesan S."/>
            <person name="Nguyen T."/>
            <person name="Pegot-Espagnet P."/>
            <person name="Pouilly N."/>
            <person name="Raftis F."/>
            <person name="Sallet E."/>
            <person name="Schiex T."/>
            <person name="Thomas J."/>
            <person name="Vandecasteele C."/>
            <person name="Vares D."/>
            <person name="Vear F."/>
            <person name="Vautrin S."/>
            <person name="Crespi M."/>
            <person name="Mangin B."/>
            <person name="Burke J.M."/>
            <person name="Salse J."/>
            <person name="Munos S."/>
            <person name="Vincourt P."/>
            <person name="Rieseberg L.H."/>
            <person name="Langlade N.B."/>
        </authorList>
    </citation>
    <scope>NUCLEOTIDE SEQUENCE</scope>
    <source>
        <tissue evidence="2">Leaves</tissue>
    </source>
</reference>
<keyword evidence="1" id="KW-0472">Membrane</keyword>
<name>A0A9K3I7M8_HELAN</name>
<sequence>MMVWLILWRFKHDFILEKDRRNRVKLTMLISLMPLFITRFFFGHSNRSCKIKFAL</sequence>
<evidence type="ECO:0000313" key="2">
    <source>
        <dbReference type="EMBL" id="KAF5791625.1"/>
    </source>
</evidence>
<keyword evidence="3" id="KW-1185">Reference proteome</keyword>
<dbReference type="Proteomes" id="UP000215914">
    <property type="component" value="Unassembled WGS sequence"/>
</dbReference>
<evidence type="ECO:0000256" key="1">
    <source>
        <dbReference type="SAM" id="Phobius"/>
    </source>
</evidence>
<keyword evidence="1" id="KW-1133">Transmembrane helix</keyword>
<protein>
    <submittedName>
        <fullName evidence="2">Uncharacterized protein</fullName>
    </submittedName>
</protein>
<reference evidence="2" key="2">
    <citation type="submission" date="2020-06" db="EMBL/GenBank/DDBJ databases">
        <title>Helianthus annuus Genome sequencing and assembly Release 2.</title>
        <authorList>
            <person name="Gouzy J."/>
            <person name="Langlade N."/>
            <person name="Munos S."/>
        </authorList>
    </citation>
    <scope>NUCLEOTIDE SEQUENCE</scope>
    <source>
        <tissue evidence="2">Leaves</tissue>
    </source>
</reference>
<dbReference type="Gramene" id="mRNA:HanXRQr2_Chr09g0396921">
    <property type="protein sequence ID" value="CDS:HanXRQr2_Chr09g0396921.1"/>
    <property type="gene ID" value="HanXRQr2_Chr09g0396921"/>
</dbReference>
<proteinExistence type="predicted"/>
<dbReference type="AlphaFoldDB" id="A0A9K3I7M8"/>
<evidence type="ECO:0000313" key="3">
    <source>
        <dbReference type="Proteomes" id="UP000215914"/>
    </source>
</evidence>
<feature type="transmembrane region" description="Helical" evidence="1">
    <location>
        <begin position="24"/>
        <end position="42"/>
    </location>
</feature>
<comment type="caution">
    <text evidence="2">The sequence shown here is derived from an EMBL/GenBank/DDBJ whole genome shotgun (WGS) entry which is preliminary data.</text>
</comment>
<organism evidence="2 3">
    <name type="scientific">Helianthus annuus</name>
    <name type="common">Common sunflower</name>
    <dbReference type="NCBI Taxonomy" id="4232"/>
    <lineage>
        <taxon>Eukaryota</taxon>
        <taxon>Viridiplantae</taxon>
        <taxon>Streptophyta</taxon>
        <taxon>Embryophyta</taxon>
        <taxon>Tracheophyta</taxon>
        <taxon>Spermatophyta</taxon>
        <taxon>Magnoliopsida</taxon>
        <taxon>eudicotyledons</taxon>
        <taxon>Gunneridae</taxon>
        <taxon>Pentapetalae</taxon>
        <taxon>asterids</taxon>
        <taxon>campanulids</taxon>
        <taxon>Asterales</taxon>
        <taxon>Asteraceae</taxon>
        <taxon>Asteroideae</taxon>
        <taxon>Heliantheae alliance</taxon>
        <taxon>Heliantheae</taxon>
        <taxon>Helianthus</taxon>
    </lineage>
</organism>
<accession>A0A9K3I7M8</accession>
<keyword evidence="1" id="KW-0812">Transmembrane</keyword>
<dbReference type="EMBL" id="MNCJ02000324">
    <property type="protein sequence ID" value="KAF5791625.1"/>
    <property type="molecule type" value="Genomic_DNA"/>
</dbReference>